<evidence type="ECO:0000313" key="2">
    <source>
        <dbReference type="EMBL" id="PKU62334.1"/>
    </source>
</evidence>
<feature type="transmembrane region" description="Helical" evidence="1">
    <location>
        <begin position="79"/>
        <end position="98"/>
    </location>
</feature>
<accession>A0A2I0VG41</accession>
<dbReference type="EMBL" id="KZ503667">
    <property type="protein sequence ID" value="PKU62334.1"/>
    <property type="molecule type" value="Genomic_DNA"/>
</dbReference>
<keyword evidence="1" id="KW-1133">Transmembrane helix</keyword>
<keyword evidence="1" id="KW-0472">Membrane</keyword>
<evidence type="ECO:0000313" key="3">
    <source>
        <dbReference type="Proteomes" id="UP000233837"/>
    </source>
</evidence>
<gene>
    <name evidence="2" type="ORF">MA16_Dca021915</name>
</gene>
<dbReference type="AlphaFoldDB" id="A0A2I0VG41"/>
<name>A0A2I0VG41_9ASPA</name>
<evidence type="ECO:0000256" key="1">
    <source>
        <dbReference type="SAM" id="Phobius"/>
    </source>
</evidence>
<sequence>MANPDVDHGFAYNAQGEIDILYSPFYEPDWEYDESVKRYINRILYCLAGTIDLQKPKTPWLISHPPLPPPPATSPSTKVFGIIFLVVISFLIGLVFSAKA</sequence>
<reference evidence="2 3" key="2">
    <citation type="journal article" date="2017" name="Nature">
        <title>The Apostasia genome and the evolution of orchids.</title>
        <authorList>
            <person name="Zhang G.Q."/>
            <person name="Liu K.W."/>
            <person name="Li Z."/>
            <person name="Lohaus R."/>
            <person name="Hsiao Y.Y."/>
            <person name="Niu S.C."/>
            <person name="Wang J.Y."/>
            <person name="Lin Y.C."/>
            <person name="Xu Q."/>
            <person name="Chen L.J."/>
            <person name="Yoshida K."/>
            <person name="Fujiwara S."/>
            <person name="Wang Z.W."/>
            <person name="Zhang Y.Q."/>
            <person name="Mitsuda N."/>
            <person name="Wang M."/>
            <person name="Liu G.H."/>
            <person name="Pecoraro L."/>
            <person name="Huang H.X."/>
            <person name="Xiao X.J."/>
            <person name="Lin M."/>
            <person name="Wu X.Y."/>
            <person name="Wu W.L."/>
            <person name="Chen Y.Y."/>
            <person name="Chang S.B."/>
            <person name="Sakamoto S."/>
            <person name="Ohme-Takagi M."/>
            <person name="Yagi M."/>
            <person name="Zeng S.J."/>
            <person name="Shen C.Y."/>
            <person name="Yeh C.M."/>
            <person name="Luo Y.B."/>
            <person name="Tsai W.C."/>
            <person name="Van de Peer Y."/>
            <person name="Liu Z.J."/>
        </authorList>
    </citation>
    <scope>NUCLEOTIDE SEQUENCE [LARGE SCALE GENOMIC DNA]</scope>
    <source>
        <tissue evidence="2">The whole plant</tissue>
    </source>
</reference>
<keyword evidence="3" id="KW-1185">Reference proteome</keyword>
<protein>
    <submittedName>
        <fullName evidence="2">Uncharacterized protein</fullName>
    </submittedName>
</protein>
<dbReference type="Proteomes" id="UP000233837">
    <property type="component" value="Unassembled WGS sequence"/>
</dbReference>
<organism evidence="2 3">
    <name type="scientific">Dendrobium catenatum</name>
    <dbReference type="NCBI Taxonomy" id="906689"/>
    <lineage>
        <taxon>Eukaryota</taxon>
        <taxon>Viridiplantae</taxon>
        <taxon>Streptophyta</taxon>
        <taxon>Embryophyta</taxon>
        <taxon>Tracheophyta</taxon>
        <taxon>Spermatophyta</taxon>
        <taxon>Magnoliopsida</taxon>
        <taxon>Liliopsida</taxon>
        <taxon>Asparagales</taxon>
        <taxon>Orchidaceae</taxon>
        <taxon>Epidendroideae</taxon>
        <taxon>Malaxideae</taxon>
        <taxon>Dendrobiinae</taxon>
        <taxon>Dendrobium</taxon>
    </lineage>
</organism>
<proteinExistence type="predicted"/>
<keyword evidence="1" id="KW-0812">Transmembrane</keyword>
<reference evidence="2 3" key="1">
    <citation type="journal article" date="2016" name="Sci. Rep.">
        <title>The Dendrobium catenatum Lindl. genome sequence provides insights into polysaccharide synthase, floral development and adaptive evolution.</title>
        <authorList>
            <person name="Zhang G.Q."/>
            <person name="Xu Q."/>
            <person name="Bian C."/>
            <person name="Tsai W.C."/>
            <person name="Yeh C.M."/>
            <person name="Liu K.W."/>
            <person name="Yoshida K."/>
            <person name="Zhang L.S."/>
            <person name="Chang S.B."/>
            <person name="Chen F."/>
            <person name="Shi Y."/>
            <person name="Su Y.Y."/>
            <person name="Zhang Y.Q."/>
            <person name="Chen L.J."/>
            <person name="Yin Y."/>
            <person name="Lin M."/>
            <person name="Huang H."/>
            <person name="Deng H."/>
            <person name="Wang Z.W."/>
            <person name="Zhu S.L."/>
            <person name="Zhao X."/>
            <person name="Deng C."/>
            <person name="Niu S.C."/>
            <person name="Huang J."/>
            <person name="Wang M."/>
            <person name="Liu G.H."/>
            <person name="Yang H.J."/>
            <person name="Xiao X.J."/>
            <person name="Hsiao Y.Y."/>
            <person name="Wu W.L."/>
            <person name="Chen Y.Y."/>
            <person name="Mitsuda N."/>
            <person name="Ohme-Takagi M."/>
            <person name="Luo Y.B."/>
            <person name="Van de Peer Y."/>
            <person name="Liu Z.J."/>
        </authorList>
    </citation>
    <scope>NUCLEOTIDE SEQUENCE [LARGE SCALE GENOMIC DNA]</scope>
    <source>
        <tissue evidence="2">The whole plant</tissue>
    </source>
</reference>